<reference evidence="2" key="4">
    <citation type="submission" date="2024-05" db="EMBL/GenBank/DDBJ databases">
        <authorList>
            <person name="Sun Q."/>
            <person name="Zhou Y."/>
        </authorList>
    </citation>
    <scope>NUCLEOTIDE SEQUENCE</scope>
    <source>
        <strain evidence="2">CGMCC 1.15931</strain>
    </source>
</reference>
<dbReference type="AlphaFoldDB" id="A0A6I3T3L9"/>
<dbReference type="EMBL" id="BMKG01000008">
    <property type="protein sequence ID" value="GGC00526.1"/>
    <property type="molecule type" value="Genomic_DNA"/>
</dbReference>
<dbReference type="Gene3D" id="3.30.420.40">
    <property type="match status" value="2"/>
</dbReference>
<dbReference type="InterPro" id="IPR043129">
    <property type="entry name" value="ATPase_NBD"/>
</dbReference>
<evidence type="ECO:0000256" key="1">
    <source>
        <dbReference type="ARBA" id="ARBA00006479"/>
    </source>
</evidence>
<dbReference type="PANTHER" id="PTHR18964:SF149">
    <property type="entry name" value="BIFUNCTIONAL UDP-N-ACETYLGLUCOSAMINE 2-EPIMERASE_N-ACETYLMANNOSAMINE KINASE"/>
    <property type="match status" value="1"/>
</dbReference>
<keyword evidence="5" id="KW-1185">Reference proteome</keyword>
<evidence type="ECO:0000313" key="3">
    <source>
        <dbReference type="EMBL" id="MTV56111.1"/>
    </source>
</evidence>
<dbReference type="CDD" id="cd24057">
    <property type="entry name" value="ASKHA_NBD_ROK_NAGK"/>
    <property type="match status" value="1"/>
</dbReference>
<evidence type="ECO:0000313" key="2">
    <source>
        <dbReference type="EMBL" id="GGC00526.1"/>
    </source>
</evidence>
<dbReference type="EMBL" id="WNKZ01000131">
    <property type="protein sequence ID" value="MTV56111.1"/>
    <property type="molecule type" value="Genomic_DNA"/>
</dbReference>
<accession>A0A6I3T3L9</accession>
<name>A0A6I3T3L9_9BURK</name>
<dbReference type="PANTHER" id="PTHR18964">
    <property type="entry name" value="ROK (REPRESSOR, ORF, KINASE) FAMILY"/>
    <property type="match status" value="1"/>
</dbReference>
<protein>
    <submittedName>
        <fullName evidence="3">ROK family protein</fullName>
    </submittedName>
    <submittedName>
        <fullName evidence="2">Transcriptional regulator</fullName>
    </submittedName>
</protein>
<reference evidence="5" key="2">
    <citation type="journal article" date="2019" name="Int. J. Syst. Evol. Microbiol.">
        <title>The Global Catalogue of Microorganisms (GCM) 10K type strain sequencing project: providing services to taxonomists for standard genome sequencing and annotation.</title>
        <authorList>
            <consortium name="The Broad Institute Genomics Platform"/>
            <consortium name="The Broad Institute Genome Sequencing Center for Infectious Disease"/>
            <person name="Wu L."/>
            <person name="Ma J."/>
        </authorList>
    </citation>
    <scope>NUCLEOTIDE SEQUENCE [LARGE SCALE GENOMIC DNA]</scope>
    <source>
        <strain evidence="5">CGMCC 1.15931</strain>
    </source>
</reference>
<dbReference type="InterPro" id="IPR000600">
    <property type="entry name" value="ROK"/>
</dbReference>
<dbReference type="Pfam" id="PF00480">
    <property type="entry name" value="ROK"/>
    <property type="match status" value="1"/>
</dbReference>
<dbReference type="Proteomes" id="UP000430634">
    <property type="component" value="Unassembled WGS sequence"/>
</dbReference>
<sequence length="318" mass="32156">MTSSDLPTRGWHGIDIGGTKIELVSYDGAFAEVFRERIATPAIDFAAFVDAIVALVSRGDAALGGSAPVGIGLPGVIDQATGRQVSSNVPALNGREVATTLRQALGRPVAIGNDCQCFALSEARGGAAAGLPSMFGAIVGTGAGGGYCADGRLQRGFNGIAGEWGHWTIPASLQARYGLPLFACPCGKAGCLERYVSGPGMSVLHGHFGGAGAEPLAIVARGATGDEAATRALAAHVDLLGHALAGVVLACDPHAIVLGGGLSNLAHLYQQLPAAVQRHLFRGVRVPPILPPRFGAAGGARGAALLARQSTSLHIEAP</sequence>
<comment type="caution">
    <text evidence="3">The sequence shown here is derived from an EMBL/GenBank/DDBJ whole genome shotgun (WGS) entry which is preliminary data.</text>
</comment>
<proteinExistence type="inferred from homology"/>
<evidence type="ECO:0000313" key="4">
    <source>
        <dbReference type="Proteomes" id="UP000430634"/>
    </source>
</evidence>
<dbReference type="OrthoDB" id="8595273at2"/>
<dbReference type="SUPFAM" id="SSF53067">
    <property type="entry name" value="Actin-like ATPase domain"/>
    <property type="match status" value="1"/>
</dbReference>
<evidence type="ECO:0000313" key="5">
    <source>
        <dbReference type="Proteomes" id="UP000622638"/>
    </source>
</evidence>
<comment type="similarity">
    <text evidence="1">Belongs to the ROK (NagC/XylR) family.</text>
</comment>
<dbReference type="Proteomes" id="UP000622638">
    <property type="component" value="Unassembled WGS sequence"/>
</dbReference>
<dbReference type="RefSeq" id="WP_155473354.1">
    <property type="nucleotide sequence ID" value="NZ_BMKG01000008.1"/>
</dbReference>
<reference evidence="3 4" key="3">
    <citation type="submission" date="2019-11" db="EMBL/GenBank/DDBJ databases">
        <title>Type strains purchased from KCTC, JCM and DSMZ.</title>
        <authorList>
            <person name="Lu H."/>
        </authorList>
    </citation>
    <scope>NUCLEOTIDE SEQUENCE [LARGE SCALE GENOMIC DNA]</scope>
    <source>
        <strain evidence="3 4">KCTC 52429</strain>
    </source>
</reference>
<reference evidence="2" key="1">
    <citation type="journal article" date="2014" name="Int. J. Syst. Evol. Microbiol.">
        <title>Complete genome of a new Firmicutes species belonging to the dominant human colonic microbiota ('Ruminococcus bicirculans') reveals two chromosomes and a selective capacity to utilize plant glucans.</title>
        <authorList>
            <consortium name="NISC Comparative Sequencing Program"/>
            <person name="Wegmann U."/>
            <person name="Louis P."/>
            <person name="Goesmann A."/>
            <person name="Henrissat B."/>
            <person name="Duncan S.H."/>
            <person name="Flint H.J."/>
        </authorList>
    </citation>
    <scope>NUCLEOTIDE SEQUENCE</scope>
    <source>
        <strain evidence="2">CGMCC 1.15931</strain>
    </source>
</reference>
<organism evidence="3 4">
    <name type="scientific">Pseudoduganella buxea</name>
    <dbReference type="NCBI Taxonomy" id="1949069"/>
    <lineage>
        <taxon>Bacteria</taxon>
        <taxon>Pseudomonadati</taxon>
        <taxon>Pseudomonadota</taxon>
        <taxon>Betaproteobacteria</taxon>
        <taxon>Burkholderiales</taxon>
        <taxon>Oxalobacteraceae</taxon>
        <taxon>Telluria group</taxon>
        <taxon>Pseudoduganella</taxon>
    </lineage>
</organism>
<gene>
    <name evidence="2" type="ORF">GCM10011572_23170</name>
    <name evidence="3" type="ORF">GM672_25640</name>
</gene>